<reference evidence="6" key="1">
    <citation type="submission" date="2023-10" db="EMBL/GenBank/DDBJ databases">
        <title>Genome assembly of Pristionchus species.</title>
        <authorList>
            <person name="Yoshida K."/>
            <person name="Sommer R.J."/>
        </authorList>
    </citation>
    <scope>NUCLEOTIDE SEQUENCE</scope>
    <source>
        <strain evidence="6">RS5133</strain>
    </source>
</reference>
<dbReference type="InterPro" id="IPR001245">
    <property type="entry name" value="Ser-Thr/Tyr_kinase_cat_dom"/>
</dbReference>
<dbReference type="InterPro" id="IPR000719">
    <property type="entry name" value="Prot_kinase_dom"/>
</dbReference>
<proteinExistence type="predicted"/>
<evidence type="ECO:0000313" key="6">
    <source>
        <dbReference type="EMBL" id="GMT26632.1"/>
    </source>
</evidence>
<dbReference type="Gene3D" id="1.10.510.10">
    <property type="entry name" value="Transferase(Phosphotransferase) domain 1"/>
    <property type="match status" value="1"/>
</dbReference>
<organism evidence="6 7">
    <name type="scientific">Pristionchus fissidentatus</name>
    <dbReference type="NCBI Taxonomy" id="1538716"/>
    <lineage>
        <taxon>Eukaryota</taxon>
        <taxon>Metazoa</taxon>
        <taxon>Ecdysozoa</taxon>
        <taxon>Nematoda</taxon>
        <taxon>Chromadorea</taxon>
        <taxon>Rhabditida</taxon>
        <taxon>Rhabditina</taxon>
        <taxon>Diplogasteromorpha</taxon>
        <taxon>Diplogasteroidea</taxon>
        <taxon>Neodiplogasteridae</taxon>
        <taxon>Pristionchus</taxon>
    </lineage>
</organism>
<dbReference type="GO" id="GO:0004674">
    <property type="term" value="F:protein serine/threonine kinase activity"/>
    <property type="evidence" value="ECO:0007669"/>
    <property type="project" value="TreeGrafter"/>
</dbReference>
<dbReference type="GO" id="GO:0005524">
    <property type="term" value="F:ATP binding"/>
    <property type="evidence" value="ECO:0007669"/>
    <property type="project" value="UniProtKB-KW"/>
</dbReference>
<dbReference type="Pfam" id="PF00069">
    <property type="entry name" value="Pkinase"/>
    <property type="match status" value="1"/>
</dbReference>
<dbReference type="PANTHER" id="PTHR44329">
    <property type="entry name" value="SERINE/THREONINE-PROTEIN KINASE TNNI3K-RELATED"/>
    <property type="match status" value="1"/>
</dbReference>
<dbReference type="Proteomes" id="UP001432322">
    <property type="component" value="Unassembled WGS sequence"/>
</dbReference>
<dbReference type="PRINTS" id="PR00109">
    <property type="entry name" value="TYRKINASE"/>
</dbReference>
<dbReference type="PROSITE" id="PS50011">
    <property type="entry name" value="PROTEIN_KINASE_DOM"/>
    <property type="match status" value="1"/>
</dbReference>
<dbReference type="SMART" id="SM00220">
    <property type="entry name" value="S_TKc"/>
    <property type="match status" value="1"/>
</dbReference>
<accession>A0AAV5W488</accession>
<gene>
    <name evidence="6" type="ORF">PFISCL1PPCAC_17929</name>
</gene>
<keyword evidence="1" id="KW-0808">Transferase</keyword>
<evidence type="ECO:0000259" key="5">
    <source>
        <dbReference type="PROSITE" id="PS50011"/>
    </source>
</evidence>
<evidence type="ECO:0000313" key="7">
    <source>
        <dbReference type="Proteomes" id="UP001432322"/>
    </source>
</evidence>
<dbReference type="PANTHER" id="PTHR44329:SF288">
    <property type="entry name" value="MITOGEN-ACTIVATED PROTEIN KINASE KINASE KINASE 20"/>
    <property type="match status" value="1"/>
</dbReference>
<evidence type="ECO:0000256" key="2">
    <source>
        <dbReference type="ARBA" id="ARBA00022741"/>
    </source>
</evidence>
<sequence length="285" mass="31621">SMGPEDEAPSLTMAHSERIPVGNLIQIPTGAVLAQDGAGGQAIVYSCQLEIEGRRRKVAIKASSSQCTLSELAMLRRLEHVNIVKYFGLAELHGQQAIVLEYCETNLRAVISGHPIVKINFANHILSIASGIHYLHQNKTLHRDLKPENILIDSNGIAKLCDFGLARDFVHQSTLITIIGTRSYMAPELIRNTICSEKIDVWSFGIILWEMITGRRPYEGIDIAVLTYAIGKKKAQLPIPISCEVESLIILLNRCWIEDPNDRPSMENVIGILLNVTDELSQMSE</sequence>
<dbReference type="InterPro" id="IPR051681">
    <property type="entry name" value="Ser/Thr_Kinases-Pseudokinases"/>
</dbReference>
<evidence type="ECO:0000256" key="3">
    <source>
        <dbReference type="ARBA" id="ARBA00022777"/>
    </source>
</evidence>
<keyword evidence="3" id="KW-0418">Kinase</keyword>
<dbReference type="EMBL" id="BTSY01000005">
    <property type="protein sequence ID" value="GMT26632.1"/>
    <property type="molecule type" value="Genomic_DNA"/>
</dbReference>
<evidence type="ECO:0000256" key="1">
    <source>
        <dbReference type="ARBA" id="ARBA00022679"/>
    </source>
</evidence>
<keyword evidence="7" id="KW-1185">Reference proteome</keyword>
<name>A0AAV5W488_9BILA</name>
<feature type="non-terminal residue" evidence="6">
    <location>
        <position position="1"/>
    </location>
</feature>
<evidence type="ECO:0000256" key="4">
    <source>
        <dbReference type="ARBA" id="ARBA00022840"/>
    </source>
</evidence>
<feature type="domain" description="Protein kinase" evidence="5">
    <location>
        <begin position="30"/>
        <end position="274"/>
    </location>
</feature>
<dbReference type="AlphaFoldDB" id="A0AAV5W488"/>
<dbReference type="SUPFAM" id="SSF56112">
    <property type="entry name" value="Protein kinase-like (PK-like)"/>
    <property type="match status" value="1"/>
</dbReference>
<dbReference type="InterPro" id="IPR011009">
    <property type="entry name" value="Kinase-like_dom_sf"/>
</dbReference>
<protein>
    <recommendedName>
        <fullName evidence="5">Protein kinase domain-containing protein</fullName>
    </recommendedName>
</protein>
<comment type="caution">
    <text evidence="6">The sequence shown here is derived from an EMBL/GenBank/DDBJ whole genome shotgun (WGS) entry which is preliminary data.</text>
</comment>
<keyword evidence="4" id="KW-0067">ATP-binding</keyword>
<keyword evidence="2" id="KW-0547">Nucleotide-binding</keyword>